<dbReference type="GO" id="GO:0005886">
    <property type="term" value="C:plasma membrane"/>
    <property type="evidence" value="ECO:0007669"/>
    <property type="project" value="UniProtKB-SubCell"/>
</dbReference>
<feature type="compositionally biased region" description="Basic and acidic residues" evidence="7">
    <location>
        <begin position="723"/>
        <end position="735"/>
    </location>
</feature>
<keyword evidence="6" id="KW-0175">Coiled coil</keyword>
<feature type="transmembrane region" description="Helical" evidence="8">
    <location>
        <begin position="41"/>
        <end position="60"/>
    </location>
</feature>
<dbReference type="Pfam" id="PF02706">
    <property type="entry name" value="Wzz"/>
    <property type="match status" value="1"/>
</dbReference>
<dbReference type="OrthoDB" id="230260at2"/>
<dbReference type="AlphaFoldDB" id="A0A6B8KJJ5"/>
<feature type="region of interest" description="Disordered" evidence="7">
    <location>
        <begin position="716"/>
        <end position="735"/>
    </location>
</feature>
<evidence type="ECO:0000256" key="7">
    <source>
        <dbReference type="SAM" id="MobiDB-lite"/>
    </source>
</evidence>
<evidence type="ECO:0000259" key="9">
    <source>
        <dbReference type="Pfam" id="PF02706"/>
    </source>
</evidence>
<dbReference type="EMBL" id="CP046052">
    <property type="protein sequence ID" value="QGM47862.1"/>
    <property type="molecule type" value="Genomic_DNA"/>
</dbReference>
<keyword evidence="2" id="KW-1003">Cell membrane</keyword>
<proteinExistence type="predicted"/>
<accession>A0A6B8KJJ5</accession>
<gene>
    <name evidence="10" type="ORF">H2LOC_020480</name>
</gene>
<dbReference type="KEGG" id="mhey:H2LOC_020480"/>
<keyword evidence="11" id="KW-1185">Reference proteome</keyword>
<keyword evidence="4 8" id="KW-1133">Transmembrane helix</keyword>
<evidence type="ECO:0000256" key="4">
    <source>
        <dbReference type="ARBA" id="ARBA00022989"/>
    </source>
</evidence>
<reference evidence="10 11" key="1">
    <citation type="submission" date="2019-11" db="EMBL/GenBank/DDBJ databases">
        <title>The genome sequence of Methylocystis heyeri.</title>
        <authorList>
            <person name="Oshkin I.Y."/>
            <person name="Miroshnikov K."/>
            <person name="Dedysh S.N."/>
        </authorList>
    </citation>
    <scope>NUCLEOTIDE SEQUENCE [LARGE SCALE GENOMIC DNA]</scope>
    <source>
        <strain evidence="10 11">H2</strain>
    </source>
</reference>
<organism evidence="10 11">
    <name type="scientific">Methylocystis heyeri</name>
    <dbReference type="NCBI Taxonomy" id="391905"/>
    <lineage>
        <taxon>Bacteria</taxon>
        <taxon>Pseudomonadati</taxon>
        <taxon>Pseudomonadota</taxon>
        <taxon>Alphaproteobacteria</taxon>
        <taxon>Hyphomicrobiales</taxon>
        <taxon>Methylocystaceae</taxon>
        <taxon>Methylocystis</taxon>
    </lineage>
</organism>
<feature type="domain" description="Polysaccharide chain length determinant N-terminal" evidence="9">
    <location>
        <begin position="26"/>
        <end position="116"/>
    </location>
</feature>
<name>A0A6B8KJJ5_9HYPH</name>
<evidence type="ECO:0000313" key="10">
    <source>
        <dbReference type="EMBL" id="QGM47862.1"/>
    </source>
</evidence>
<feature type="compositionally biased region" description="Polar residues" evidence="7">
    <location>
        <begin position="472"/>
        <end position="482"/>
    </location>
</feature>
<keyword evidence="3 8" id="KW-0812">Transmembrane</keyword>
<dbReference type="Gene3D" id="3.40.50.300">
    <property type="entry name" value="P-loop containing nucleotide triphosphate hydrolases"/>
    <property type="match status" value="1"/>
</dbReference>
<evidence type="ECO:0000256" key="6">
    <source>
        <dbReference type="SAM" id="Coils"/>
    </source>
</evidence>
<dbReference type="GO" id="GO:0004713">
    <property type="term" value="F:protein tyrosine kinase activity"/>
    <property type="evidence" value="ECO:0007669"/>
    <property type="project" value="TreeGrafter"/>
</dbReference>
<dbReference type="InterPro" id="IPR027417">
    <property type="entry name" value="P-loop_NTPase"/>
</dbReference>
<dbReference type="InterPro" id="IPR050445">
    <property type="entry name" value="Bact_polysacc_biosynth/exp"/>
</dbReference>
<feature type="compositionally biased region" description="Basic and acidic residues" evidence="7">
    <location>
        <begin position="507"/>
        <end position="516"/>
    </location>
</feature>
<dbReference type="RefSeq" id="WP_136494509.1">
    <property type="nucleotide sequence ID" value="NZ_CP046052.1"/>
</dbReference>
<evidence type="ECO:0000256" key="2">
    <source>
        <dbReference type="ARBA" id="ARBA00022475"/>
    </source>
</evidence>
<keyword evidence="5 8" id="KW-0472">Membrane</keyword>
<evidence type="ECO:0000256" key="8">
    <source>
        <dbReference type="SAM" id="Phobius"/>
    </source>
</evidence>
<evidence type="ECO:0000313" key="11">
    <source>
        <dbReference type="Proteomes" id="UP000309061"/>
    </source>
</evidence>
<evidence type="ECO:0000256" key="3">
    <source>
        <dbReference type="ARBA" id="ARBA00022692"/>
    </source>
</evidence>
<feature type="transmembrane region" description="Helical" evidence="8">
    <location>
        <begin position="441"/>
        <end position="465"/>
    </location>
</feature>
<dbReference type="Proteomes" id="UP000309061">
    <property type="component" value="Chromosome"/>
</dbReference>
<dbReference type="PANTHER" id="PTHR32309:SF13">
    <property type="entry name" value="FERRIC ENTEROBACTIN TRANSPORT PROTEIN FEPE"/>
    <property type="match status" value="1"/>
</dbReference>
<feature type="region of interest" description="Disordered" evidence="7">
    <location>
        <begin position="472"/>
        <end position="518"/>
    </location>
</feature>
<protein>
    <recommendedName>
        <fullName evidence="9">Polysaccharide chain length determinant N-terminal domain-containing protein</fullName>
    </recommendedName>
</protein>
<dbReference type="SUPFAM" id="SSF52540">
    <property type="entry name" value="P-loop containing nucleoside triphosphate hydrolases"/>
    <property type="match status" value="1"/>
</dbReference>
<sequence length="735" mass="80206">MTTTDGGIESARSRSSAEPLADSNMQIDIGDLYKAVVRRRLLLAPALLLTFSLAGAYILLTPARYAATMSLMVDTRERPPIGMDAQPVPQSPDTGMIESQMRLLTSNEVLRRLINDEQLRSDPDFVPARPGIFARLKALVGIAPPKSEVTIEGIVENLGNAITAKRNEKSYVIDVEVKASSPEKAERLARALVTAYHETQAQMGDEIADKEIDWLDKRIADFRTRLEQAEQRVQDYRKSKAFLVTDGHTAPEQQLKDANSALVEARKKRAELQARYDQLQAAIRAGGSIENVNEAIRSPVIEKLRGDYAALSRDAAYAESTLGPRHPSYAIIKAQMAALRAQMKAEMQRISIAAANELKTARNTERGNEQLVSDLEKSIRENGGRRLELNELERQAAAVRERYEKALAARENVHREVVSSPNGVLINQPTATKSKVSPKTLPALIIALAAGLNIWIATALVLEFLERKRNAPNRTGGPSPQFSPGKPREAASGGAANDSTIPQVADSRWRASDGERPPVVVTLPPLDAGGSDAARDRHLASRVKAAMEIPGAPYRRAVARLYDALWTAPTAREATVVALGASSVGAGVTSTALSLAFLACAQGDRVLLLDCDARRPYLASLKTKLPRAGKPFGYEGNLYNLHKDRLAGGEILIAERRWPQERDFKSCFDLVLLDCGALLGENSSLPPADEIDALVMIEKSATRERKACLLFGEDSLPAQSSDQSDRQAGERRMRA</sequence>
<dbReference type="PANTHER" id="PTHR32309">
    <property type="entry name" value="TYROSINE-PROTEIN KINASE"/>
    <property type="match status" value="1"/>
</dbReference>
<feature type="coiled-coil region" evidence="6">
    <location>
        <begin position="212"/>
        <end position="282"/>
    </location>
</feature>
<evidence type="ECO:0000256" key="1">
    <source>
        <dbReference type="ARBA" id="ARBA00004651"/>
    </source>
</evidence>
<comment type="subcellular location">
    <subcellularLocation>
        <location evidence="1">Cell membrane</location>
        <topology evidence="1">Multi-pass membrane protein</topology>
    </subcellularLocation>
</comment>
<dbReference type="InterPro" id="IPR003856">
    <property type="entry name" value="LPS_length_determ_N"/>
</dbReference>
<evidence type="ECO:0000256" key="5">
    <source>
        <dbReference type="ARBA" id="ARBA00023136"/>
    </source>
</evidence>